<protein>
    <recommendedName>
        <fullName evidence="1">Thioredoxin domain-containing protein</fullName>
    </recommendedName>
</protein>
<dbReference type="Proteomes" id="UP000030701">
    <property type="component" value="Unassembled WGS sequence"/>
</dbReference>
<evidence type="ECO:0000313" key="2">
    <source>
        <dbReference type="EMBL" id="EXM14623.1"/>
    </source>
</evidence>
<organism evidence="2">
    <name type="scientific">Fusarium oxysporum f. sp. vasinfectum 25433</name>
    <dbReference type="NCBI Taxonomy" id="1089449"/>
    <lineage>
        <taxon>Eukaryota</taxon>
        <taxon>Fungi</taxon>
        <taxon>Dikarya</taxon>
        <taxon>Ascomycota</taxon>
        <taxon>Pezizomycotina</taxon>
        <taxon>Sordariomycetes</taxon>
        <taxon>Hypocreomycetidae</taxon>
        <taxon>Hypocreales</taxon>
        <taxon>Nectriaceae</taxon>
        <taxon>Fusarium</taxon>
        <taxon>Fusarium oxysporum species complex</taxon>
    </lineage>
</organism>
<dbReference type="Gene3D" id="3.40.30.10">
    <property type="entry name" value="Glutaredoxin"/>
    <property type="match status" value="1"/>
</dbReference>
<accession>X0KM33</accession>
<gene>
    <name evidence="2" type="ORF">FOTG_16992</name>
</gene>
<dbReference type="HOGENOM" id="CLU_176437_0_0_1"/>
<dbReference type="CDD" id="cd02947">
    <property type="entry name" value="TRX_family"/>
    <property type="match status" value="1"/>
</dbReference>
<dbReference type="EMBL" id="KK035241">
    <property type="protein sequence ID" value="EXM14623.1"/>
    <property type="molecule type" value="Genomic_DNA"/>
</dbReference>
<evidence type="ECO:0000259" key="1">
    <source>
        <dbReference type="Pfam" id="PF00085"/>
    </source>
</evidence>
<dbReference type="Pfam" id="PF00085">
    <property type="entry name" value="Thioredoxin"/>
    <property type="match status" value="1"/>
</dbReference>
<dbReference type="InterPro" id="IPR013766">
    <property type="entry name" value="Thioredoxin_domain"/>
</dbReference>
<proteinExistence type="predicted"/>
<reference evidence="2" key="2">
    <citation type="submission" date="2014-03" db="EMBL/GenBank/DDBJ databases">
        <title>The Genome Annotation of Fusarium oxysporum Cotton.</title>
        <authorList>
            <consortium name="The Broad Institute Genomics Platform"/>
            <person name="Ma L.-J."/>
            <person name="Corby-Kistler H."/>
            <person name="Broz K."/>
            <person name="Gale L.R."/>
            <person name="Jonkers W."/>
            <person name="O'Donnell K."/>
            <person name="Ploetz R."/>
            <person name="Steinberg C."/>
            <person name="Schwartz D.C."/>
            <person name="VanEtten H."/>
            <person name="Zhou S."/>
            <person name="Young S.K."/>
            <person name="Zeng Q."/>
            <person name="Gargeya S."/>
            <person name="Fitzgerald M."/>
            <person name="Abouelleil A."/>
            <person name="Alvarado L."/>
            <person name="Chapman S.B."/>
            <person name="Gainer-Dewar J."/>
            <person name="Goldberg J."/>
            <person name="Griggs A."/>
            <person name="Gujja S."/>
            <person name="Hansen M."/>
            <person name="Howarth C."/>
            <person name="Imamovic A."/>
            <person name="Ireland A."/>
            <person name="Larimer J."/>
            <person name="McCowan C."/>
            <person name="Murphy C."/>
            <person name="Pearson M."/>
            <person name="Poon T.W."/>
            <person name="Priest M."/>
            <person name="Roberts A."/>
            <person name="Saif S."/>
            <person name="Shea T."/>
            <person name="Sykes S."/>
            <person name="Wortman J."/>
            <person name="Nusbaum C."/>
            <person name="Birren B."/>
        </authorList>
    </citation>
    <scope>NUCLEOTIDE SEQUENCE</scope>
    <source>
        <strain evidence="2">25433</strain>
    </source>
</reference>
<reference evidence="2" key="1">
    <citation type="submission" date="2011-11" db="EMBL/GenBank/DDBJ databases">
        <title>The Genome Sequence of Fusarium oxysporum Cotton.</title>
        <authorList>
            <consortium name="The Broad Institute Genome Sequencing Platform"/>
            <person name="Ma L.-J."/>
            <person name="Gale L.R."/>
            <person name="Schwartz D.C."/>
            <person name="Zhou S."/>
            <person name="Corby-Kistler H."/>
            <person name="Young S.K."/>
            <person name="Zeng Q."/>
            <person name="Gargeya S."/>
            <person name="Fitzgerald M."/>
            <person name="Haas B."/>
            <person name="Abouelleil A."/>
            <person name="Alvarado L."/>
            <person name="Arachchi H.M."/>
            <person name="Berlin A."/>
            <person name="Brown A."/>
            <person name="Chapman S.B."/>
            <person name="Chen Z."/>
            <person name="Dunbar C."/>
            <person name="Freedman E."/>
            <person name="Gearin G."/>
            <person name="Goldberg J."/>
            <person name="Griggs A."/>
            <person name="Gujja S."/>
            <person name="Heiman D."/>
            <person name="Howarth C."/>
            <person name="Larson L."/>
            <person name="Lui A."/>
            <person name="MacDonald P.J.P."/>
            <person name="Montmayeur A."/>
            <person name="Murphy C."/>
            <person name="Neiman D."/>
            <person name="Pearson M."/>
            <person name="Priest M."/>
            <person name="Roberts A."/>
            <person name="Saif S."/>
            <person name="Shea T."/>
            <person name="Shenoy N."/>
            <person name="Sisk P."/>
            <person name="Stolte C."/>
            <person name="Sykes S."/>
            <person name="Wortman J."/>
            <person name="Nusbaum C."/>
            <person name="Birren B."/>
        </authorList>
    </citation>
    <scope>NUCLEOTIDE SEQUENCE [LARGE SCALE GENOMIC DNA]</scope>
    <source>
        <strain evidence="2">25433</strain>
    </source>
</reference>
<dbReference type="AlphaFoldDB" id="X0KM33"/>
<sequence>MAFDQIESAAEFENAKKNNASCVVIFSAAWSQLSEQTKSIFQRNASQYPSTYIGWLEIDLNSDLVAIYKVTAIPHVIGFKNGKEINKFIGPMILDSQAKSFIEETQ</sequence>
<feature type="domain" description="Thioredoxin" evidence="1">
    <location>
        <begin position="8"/>
        <end position="92"/>
    </location>
</feature>
<name>X0KM33_FUSOX</name>
<dbReference type="InterPro" id="IPR036249">
    <property type="entry name" value="Thioredoxin-like_sf"/>
</dbReference>
<dbReference type="SUPFAM" id="SSF52833">
    <property type="entry name" value="Thioredoxin-like"/>
    <property type="match status" value="1"/>
</dbReference>